<dbReference type="Proteomes" id="UP000034665">
    <property type="component" value="Unassembled WGS sequence"/>
</dbReference>
<name>A0A0G0QPH5_9BACT</name>
<keyword evidence="1" id="KW-0472">Membrane</keyword>
<gene>
    <name evidence="2" type="ORF">UT41_C0002G0074</name>
</gene>
<dbReference type="AlphaFoldDB" id="A0A0G0QPH5"/>
<evidence type="ECO:0000313" key="2">
    <source>
        <dbReference type="EMBL" id="KKR12300.1"/>
    </source>
</evidence>
<feature type="transmembrane region" description="Helical" evidence="1">
    <location>
        <begin position="25"/>
        <end position="45"/>
    </location>
</feature>
<dbReference type="EMBL" id="LBWR01000002">
    <property type="protein sequence ID" value="KKR12300.1"/>
    <property type="molecule type" value="Genomic_DNA"/>
</dbReference>
<evidence type="ECO:0000313" key="3">
    <source>
        <dbReference type="Proteomes" id="UP000034665"/>
    </source>
</evidence>
<accession>A0A0G0QPH5</accession>
<reference evidence="2 3" key="1">
    <citation type="journal article" date="2015" name="Nature">
        <title>rRNA introns, odd ribosomes, and small enigmatic genomes across a large radiation of phyla.</title>
        <authorList>
            <person name="Brown C.T."/>
            <person name="Hug L.A."/>
            <person name="Thomas B.C."/>
            <person name="Sharon I."/>
            <person name="Castelle C.J."/>
            <person name="Singh A."/>
            <person name="Wilkins M.J."/>
            <person name="Williams K.H."/>
            <person name="Banfield J.F."/>
        </authorList>
    </citation>
    <scope>NUCLEOTIDE SEQUENCE [LARGE SCALE GENOMIC DNA]</scope>
</reference>
<sequence>MNEFVEGSNKIIQYLFDKYVATLPALQTFALVVSGVLLFFVVMMMTKANVVGGKRDKFIDKWGLADMGKVKIGRAWKELLVSVSTGDSAKMKKAIGDADKILDEALKTLGFVGKNMNERLNTVDVVRLPNIREVQEAHRISERIKKEPTFSLTQQEVWNIVGIYEKAFKEFGLF</sequence>
<keyword evidence="1" id="KW-1133">Transmembrane helix</keyword>
<dbReference type="STRING" id="1619013.UT41_C0002G0074"/>
<comment type="caution">
    <text evidence="2">The sequence shown here is derived from an EMBL/GenBank/DDBJ whole genome shotgun (WGS) entry which is preliminary data.</text>
</comment>
<protein>
    <submittedName>
        <fullName evidence="2">Uncharacterized protein</fullName>
    </submittedName>
</protein>
<evidence type="ECO:0000256" key="1">
    <source>
        <dbReference type="SAM" id="Phobius"/>
    </source>
</evidence>
<organism evidence="2 3">
    <name type="scientific">Candidatus Wolfebacteria bacterium GW2011_GWC2_39_22</name>
    <dbReference type="NCBI Taxonomy" id="1619013"/>
    <lineage>
        <taxon>Bacteria</taxon>
        <taxon>Candidatus Wolfeibacteriota</taxon>
    </lineage>
</organism>
<proteinExistence type="predicted"/>
<keyword evidence="1" id="KW-0812">Transmembrane</keyword>